<feature type="modified residue" description="N6-(pyridoxal phosphate)lysine" evidence="6">
    <location>
        <position position="270"/>
    </location>
</feature>
<dbReference type="InterPro" id="IPR001085">
    <property type="entry name" value="Ser_HO-MeTrfase"/>
</dbReference>
<evidence type="ECO:0000313" key="9">
    <source>
        <dbReference type="Proteomes" id="UP000054937"/>
    </source>
</evidence>
<dbReference type="InterPro" id="IPR015422">
    <property type="entry name" value="PyrdxlP-dep_Trfase_small"/>
</dbReference>
<keyword evidence="8" id="KW-0808">Transferase</keyword>
<dbReference type="GO" id="GO:0005739">
    <property type="term" value="C:mitochondrion"/>
    <property type="evidence" value="ECO:0007669"/>
    <property type="project" value="TreeGrafter"/>
</dbReference>
<dbReference type="InParanoid" id="A0A0V0QU63"/>
<dbReference type="InterPro" id="IPR039429">
    <property type="entry name" value="SHMT-like_dom"/>
</dbReference>
<dbReference type="GO" id="GO:0035999">
    <property type="term" value="P:tetrahydrofolate interconversion"/>
    <property type="evidence" value="ECO:0007669"/>
    <property type="project" value="UniProtKB-UniPathway"/>
</dbReference>
<feature type="domain" description="Serine hydroxymethyltransferase-like" evidence="7">
    <location>
        <begin position="41"/>
        <end position="437"/>
    </location>
</feature>
<reference evidence="8 9" key="1">
    <citation type="journal article" date="2015" name="Sci. Rep.">
        <title>Genome of the facultative scuticociliatosis pathogen Pseudocohnilembus persalinus provides insight into its virulence through horizontal gene transfer.</title>
        <authorList>
            <person name="Xiong J."/>
            <person name="Wang G."/>
            <person name="Cheng J."/>
            <person name="Tian M."/>
            <person name="Pan X."/>
            <person name="Warren A."/>
            <person name="Jiang C."/>
            <person name="Yuan D."/>
            <person name="Miao W."/>
        </authorList>
    </citation>
    <scope>NUCLEOTIDE SEQUENCE [LARGE SCALE GENOMIC DNA]</scope>
    <source>
        <strain evidence="8">36N120E</strain>
    </source>
</reference>
<dbReference type="PIRSF" id="PIRSF000412">
    <property type="entry name" value="SHMT"/>
    <property type="match status" value="1"/>
</dbReference>
<dbReference type="InterPro" id="IPR049943">
    <property type="entry name" value="Ser_HO-MeTrfase-like"/>
</dbReference>
<name>A0A0V0QU63_PSEPJ</name>
<dbReference type="AlphaFoldDB" id="A0A0V0QU63"/>
<gene>
    <name evidence="8" type="ORF">PPERSA_05554</name>
</gene>
<dbReference type="UniPathway" id="UPA00193"/>
<keyword evidence="9" id="KW-1185">Reference proteome</keyword>
<evidence type="ECO:0000256" key="1">
    <source>
        <dbReference type="ARBA" id="ARBA00001933"/>
    </source>
</evidence>
<evidence type="ECO:0000259" key="7">
    <source>
        <dbReference type="Pfam" id="PF00464"/>
    </source>
</evidence>
<organism evidence="8 9">
    <name type="scientific">Pseudocohnilembus persalinus</name>
    <name type="common">Ciliate</name>
    <dbReference type="NCBI Taxonomy" id="266149"/>
    <lineage>
        <taxon>Eukaryota</taxon>
        <taxon>Sar</taxon>
        <taxon>Alveolata</taxon>
        <taxon>Ciliophora</taxon>
        <taxon>Intramacronucleata</taxon>
        <taxon>Oligohymenophorea</taxon>
        <taxon>Scuticociliatia</taxon>
        <taxon>Philasterida</taxon>
        <taxon>Pseudocohnilembidae</taxon>
        <taxon>Pseudocohnilembus</taxon>
    </lineage>
</organism>
<protein>
    <recommendedName>
        <fullName evidence="4">glycine hydroxymethyltransferase</fullName>
        <ecNumber evidence="4">2.1.2.1</ecNumber>
    </recommendedName>
</protein>
<dbReference type="GO" id="GO:0030170">
    <property type="term" value="F:pyridoxal phosphate binding"/>
    <property type="evidence" value="ECO:0007669"/>
    <property type="project" value="InterPro"/>
</dbReference>
<dbReference type="OrthoDB" id="10265628at2759"/>
<evidence type="ECO:0000256" key="5">
    <source>
        <dbReference type="ARBA" id="ARBA00022898"/>
    </source>
</evidence>
<dbReference type="FunCoup" id="A0A0V0QU63">
    <property type="interactions" value="262"/>
</dbReference>
<dbReference type="PANTHER" id="PTHR11680">
    <property type="entry name" value="SERINE HYDROXYMETHYLTRANSFERASE"/>
    <property type="match status" value="1"/>
</dbReference>
<dbReference type="InterPro" id="IPR015421">
    <property type="entry name" value="PyrdxlP-dep_Trfase_major"/>
</dbReference>
<dbReference type="CDD" id="cd00378">
    <property type="entry name" value="SHMT"/>
    <property type="match status" value="1"/>
</dbReference>
<dbReference type="EC" id="2.1.2.1" evidence="4"/>
<dbReference type="EMBL" id="LDAU01000108">
    <property type="protein sequence ID" value="KRX05445.1"/>
    <property type="molecule type" value="Genomic_DNA"/>
</dbReference>
<dbReference type="HAMAP" id="MF_00051">
    <property type="entry name" value="SHMT"/>
    <property type="match status" value="1"/>
</dbReference>
<comment type="caution">
    <text evidence="8">The sequence shown here is derived from an EMBL/GenBank/DDBJ whole genome shotgun (WGS) entry which is preliminary data.</text>
</comment>
<comment type="pathway">
    <text evidence="2">One-carbon metabolism; tetrahydrofolate interconversion.</text>
</comment>
<dbReference type="Gene3D" id="3.90.1150.10">
    <property type="entry name" value="Aspartate Aminotransferase, domain 1"/>
    <property type="match status" value="1"/>
</dbReference>
<dbReference type="Gene3D" id="3.40.640.10">
    <property type="entry name" value="Type I PLP-dependent aspartate aminotransferase-like (Major domain)"/>
    <property type="match status" value="1"/>
</dbReference>
<dbReference type="OMA" id="TQPFFSQ"/>
<dbReference type="InterPro" id="IPR015424">
    <property type="entry name" value="PyrdxlP-dep_Trfase"/>
</dbReference>
<evidence type="ECO:0000313" key="8">
    <source>
        <dbReference type="EMBL" id="KRX05445.1"/>
    </source>
</evidence>
<dbReference type="NCBIfam" id="NF000586">
    <property type="entry name" value="PRK00011.1"/>
    <property type="match status" value="1"/>
</dbReference>
<evidence type="ECO:0000256" key="3">
    <source>
        <dbReference type="ARBA" id="ARBA00006376"/>
    </source>
</evidence>
<evidence type="ECO:0000256" key="2">
    <source>
        <dbReference type="ARBA" id="ARBA00004777"/>
    </source>
</evidence>
<comment type="similarity">
    <text evidence="3">Belongs to the SHMT family.</text>
</comment>
<sequence length="493" mass="55643">MQKIHRISKQTLLVKNLCKVNQQKIATSQQQQGFLHQKPEECDQEIISIIKKEQLRQQQGINLIASENHCSKAVLEALGSPLMIKYSDGYNNNRLYPGCEYTSKIEKLCQDRALKAFNLNPEEWGVNVQAYSGCNANFSVYNGLLEPHQRILGLDLPHGGHLSHGFQNKNKKISLVSKYFESFPYRLNEETEQIDYDKMEEYAELYNPKILIAGASAYSRLIDYERFKKVAQKVDAYLMTDMAHISGLVAAQAIPSPFDYSDIVTTTTHKSLRGPRGSLIFYRKGLRYTDKKGNKVYYDLEDKINHGVSPLTQNGPHNNQIGAYAVALKEACSQQFKDYQLQVLKNCQTFSKRLQELGYHIVSGGTDNHLVLINLKKSGLDGSRAERLLELLLISTNKNTVPGDQNALNPGGIRAGTPAMTSRGLVEKDFKQVADFIDQTCKLIPKLKKDCGGKKIKDFNEYVTKNLDNIPELSRLGNEIRDFSSQFPVPAIE</sequence>
<proteinExistence type="inferred from homology"/>
<dbReference type="Proteomes" id="UP000054937">
    <property type="component" value="Unassembled WGS sequence"/>
</dbReference>
<dbReference type="SUPFAM" id="SSF53383">
    <property type="entry name" value="PLP-dependent transferases"/>
    <property type="match status" value="1"/>
</dbReference>
<keyword evidence="5 6" id="KW-0663">Pyridoxal phosphate</keyword>
<dbReference type="PANTHER" id="PTHR11680:SF28">
    <property type="entry name" value="SERINE HYDROXYMETHYLTRANSFERASE, MITOCHONDRIAL"/>
    <property type="match status" value="1"/>
</dbReference>
<evidence type="ECO:0000256" key="4">
    <source>
        <dbReference type="ARBA" id="ARBA00012256"/>
    </source>
</evidence>
<accession>A0A0V0QU63</accession>
<evidence type="ECO:0000256" key="6">
    <source>
        <dbReference type="PIRSR" id="PIRSR000412-50"/>
    </source>
</evidence>
<dbReference type="GO" id="GO:0019264">
    <property type="term" value="P:glycine biosynthetic process from serine"/>
    <property type="evidence" value="ECO:0007669"/>
    <property type="project" value="InterPro"/>
</dbReference>
<comment type="cofactor">
    <cofactor evidence="1 6">
        <name>pyridoxal 5'-phosphate</name>
        <dbReference type="ChEBI" id="CHEBI:597326"/>
    </cofactor>
</comment>
<dbReference type="Pfam" id="PF00464">
    <property type="entry name" value="SHMT"/>
    <property type="match status" value="1"/>
</dbReference>
<dbReference type="GO" id="GO:0004372">
    <property type="term" value="F:glycine hydroxymethyltransferase activity"/>
    <property type="evidence" value="ECO:0007669"/>
    <property type="project" value="UniProtKB-EC"/>
</dbReference>